<proteinExistence type="predicted"/>
<evidence type="ECO:0000313" key="1">
    <source>
        <dbReference type="EMBL" id="MDI5971477.1"/>
    </source>
</evidence>
<accession>A0AA90H6P8</accession>
<name>A0AA90H6P8_9ACTN</name>
<protein>
    <submittedName>
        <fullName evidence="1">Uncharacterized protein</fullName>
    </submittedName>
</protein>
<dbReference type="RefSeq" id="WP_271315159.1">
    <property type="nucleotide sequence ID" value="NZ_JABXJJ020000023.1"/>
</dbReference>
<sequence length="63" mass="6648">MFGRNTPQDRAYKAKSKTFGGCPPCDDCGGSGWNGDTFDGCTSCCSTGIDPGPRLTARLGKKR</sequence>
<dbReference type="AlphaFoldDB" id="A0AA90H6P8"/>
<reference evidence="1" key="1">
    <citation type="submission" date="2023-05" db="EMBL/GenBank/DDBJ databases">
        <title>Streptantibioticus silvisoli sp. nov., acidotolerant actinomycetes 1 from pine litter.</title>
        <authorList>
            <person name="Swiecimska M."/>
            <person name="Golinska P."/>
            <person name="Sangal V."/>
            <person name="Wachnowicz B."/>
            <person name="Goodfellow M."/>
        </authorList>
    </citation>
    <scope>NUCLEOTIDE SEQUENCE</scope>
    <source>
        <strain evidence="1">SL13</strain>
    </source>
</reference>
<gene>
    <name evidence="1" type="ORF">POF50_019425</name>
</gene>
<comment type="caution">
    <text evidence="1">The sequence shown here is derived from an EMBL/GenBank/DDBJ whole genome shotgun (WGS) entry which is preliminary data.</text>
</comment>
<dbReference type="EMBL" id="JABXJJ020000023">
    <property type="protein sequence ID" value="MDI5971477.1"/>
    <property type="molecule type" value="Genomic_DNA"/>
</dbReference>
<organism evidence="1">
    <name type="scientific">Streptantibioticus silvisoli</name>
    <dbReference type="NCBI Taxonomy" id="2705255"/>
    <lineage>
        <taxon>Bacteria</taxon>
        <taxon>Bacillati</taxon>
        <taxon>Actinomycetota</taxon>
        <taxon>Actinomycetes</taxon>
        <taxon>Kitasatosporales</taxon>
        <taxon>Streptomycetaceae</taxon>
        <taxon>Streptantibioticus</taxon>
    </lineage>
</organism>